<dbReference type="PATRIC" id="fig|889378.3.peg.146"/>
<keyword evidence="3" id="KW-1185">Reference proteome</keyword>
<proteinExistence type="predicted"/>
<dbReference type="HOGENOM" id="CLU_064960_0_0_12"/>
<keyword evidence="2" id="KW-0378">Hydrolase</keyword>
<dbReference type="EMBL" id="CP003282">
    <property type="protein sequence ID" value="AFG36252.1"/>
    <property type="molecule type" value="Genomic_DNA"/>
</dbReference>
<dbReference type="InterPro" id="IPR014553">
    <property type="entry name" value="Aminopept"/>
</dbReference>
<name>H9UFF9_SPIAZ</name>
<keyword evidence="2" id="KW-0645">Protease</keyword>
<dbReference type="STRING" id="889378.Spiaf_0143"/>
<dbReference type="Pfam" id="PF10023">
    <property type="entry name" value="Aminopep"/>
    <property type="match status" value="1"/>
</dbReference>
<keyword evidence="1" id="KW-0812">Transmembrane</keyword>
<evidence type="ECO:0000313" key="3">
    <source>
        <dbReference type="Proteomes" id="UP000007383"/>
    </source>
</evidence>
<dbReference type="Proteomes" id="UP000007383">
    <property type="component" value="Chromosome"/>
</dbReference>
<feature type="transmembrane region" description="Helical" evidence="1">
    <location>
        <begin position="12"/>
        <end position="31"/>
    </location>
</feature>
<sequence>MNLVREHPKFSIVMSLLILAAVAAWVGRYYLVQGWGLLQVYGRARSVDRWLAGDRLSEDERALLLNVQDIRRFAREEIGLSDHRNYTTYARVDRSYLADVVHAAPPDSLRPHLFRYPFFGRMPYKGFFSRTRAEAEARRLEQQGLEVLVRPVRGFSTLGILRDPLFSYMTGYELYDLADLIIHEQVHATVWLDDHYAFNENLAVFVGRRGALEYLVAQEGPPNDAAVQLARDVWHDRRAFRIALHELYRRWEAIYQQDIPLPEMLQQREQAWQEFGAEWRARYSQRFRTDRFYDFPNRTMDNAYLSLQIGYTSLQDEFEQIYELLGGDLRLLMQAAAAVQDTGAPDFDPMQQLWQVAHRLATR</sequence>
<dbReference type="eggNOG" id="COG4324">
    <property type="taxonomic scope" value="Bacteria"/>
</dbReference>
<evidence type="ECO:0000256" key="1">
    <source>
        <dbReference type="SAM" id="Phobius"/>
    </source>
</evidence>
<keyword evidence="1" id="KW-1133">Transmembrane helix</keyword>
<protein>
    <submittedName>
        <fullName evidence="2">Putative aminopeptidase</fullName>
    </submittedName>
</protein>
<keyword evidence="2" id="KW-0031">Aminopeptidase</keyword>
<keyword evidence="1" id="KW-0472">Membrane</keyword>
<dbReference type="OrthoDB" id="357991at2"/>
<accession>H9UFF9</accession>
<dbReference type="GO" id="GO:0004177">
    <property type="term" value="F:aminopeptidase activity"/>
    <property type="evidence" value="ECO:0007669"/>
    <property type="project" value="UniProtKB-KW"/>
</dbReference>
<evidence type="ECO:0000313" key="2">
    <source>
        <dbReference type="EMBL" id="AFG36252.1"/>
    </source>
</evidence>
<dbReference type="RefSeq" id="WP_014454250.1">
    <property type="nucleotide sequence ID" value="NC_017098.1"/>
</dbReference>
<reference evidence="3" key="1">
    <citation type="journal article" date="2013" name="Stand. Genomic Sci.">
        <title>Complete genome sequence of the halophilic bacterium Spirochaeta africana type strain (Z-7692(T)) from the alkaline Lake Magadi in the East African Rift.</title>
        <authorList>
            <person name="Liolos K."/>
            <person name="Abt B."/>
            <person name="Scheuner C."/>
            <person name="Teshima H."/>
            <person name="Held B."/>
            <person name="Lapidus A."/>
            <person name="Nolan M."/>
            <person name="Lucas S."/>
            <person name="Deshpande S."/>
            <person name="Cheng J.F."/>
            <person name="Tapia R."/>
            <person name="Goodwin L.A."/>
            <person name="Pitluck S."/>
            <person name="Pagani I."/>
            <person name="Ivanova N."/>
            <person name="Mavromatis K."/>
            <person name="Mikhailova N."/>
            <person name="Huntemann M."/>
            <person name="Pati A."/>
            <person name="Chen A."/>
            <person name="Palaniappan K."/>
            <person name="Land M."/>
            <person name="Rohde M."/>
            <person name="Tindall B.J."/>
            <person name="Detter J.C."/>
            <person name="Goker M."/>
            <person name="Bristow J."/>
            <person name="Eisen J.A."/>
            <person name="Markowitz V."/>
            <person name="Hugenholtz P."/>
            <person name="Woyke T."/>
            <person name="Klenk H.P."/>
            <person name="Kyrpides N.C."/>
        </authorList>
    </citation>
    <scope>NUCLEOTIDE SEQUENCE</scope>
    <source>
        <strain evidence="3">ATCC 700263 / DSM 8902 / Z-7692</strain>
    </source>
</reference>
<organism evidence="2 3">
    <name type="scientific">Spirochaeta africana (strain ATCC 700263 / DSM 8902 / Z-7692)</name>
    <dbReference type="NCBI Taxonomy" id="889378"/>
    <lineage>
        <taxon>Bacteria</taxon>
        <taxon>Pseudomonadati</taxon>
        <taxon>Spirochaetota</taxon>
        <taxon>Spirochaetia</taxon>
        <taxon>Spirochaetales</taxon>
        <taxon>Spirochaetaceae</taxon>
        <taxon>Spirochaeta</taxon>
    </lineage>
</organism>
<gene>
    <name evidence="2" type="ordered locus">Spiaf_0143</name>
</gene>
<dbReference type="KEGG" id="sfc:Spiaf_0143"/>
<dbReference type="AlphaFoldDB" id="H9UFF9"/>